<evidence type="ECO:0000259" key="12">
    <source>
        <dbReference type="Pfam" id="PF07731"/>
    </source>
</evidence>
<keyword evidence="6" id="KW-0256">Endoplasmic reticulum</keyword>
<dbReference type="SUPFAM" id="SSF49503">
    <property type="entry name" value="Cupredoxins"/>
    <property type="match status" value="3"/>
</dbReference>
<dbReference type="InterPro" id="IPR008972">
    <property type="entry name" value="Cupredoxin"/>
</dbReference>
<reference evidence="13" key="1">
    <citation type="submission" date="2021-01" db="EMBL/GenBank/DDBJ databases">
        <title>Adiantum capillus-veneris genome.</title>
        <authorList>
            <person name="Fang Y."/>
            <person name="Liao Q."/>
        </authorList>
    </citation>
    <scope>NUCLEOTIDE SEQUENCE</scope>
    <source>
        <strain evidence="13">H3</strain>
        <tissue evidence="13">Leaf</tissue>
    </source>
</reference>
<dbReference type="EMBL" id="JABFUD020000021">
    <property type="protein sequence ID" value="KAI5063584.1"/>
    <property type="molecule type" value="Genomic_DNA"/>
</dbReference>
<sequence>MTPFKPSQQDMTGKRQCNEMGSMQFGVKNWVSMLFITSFLLSSCTEAGIHGDGETEESLEENAKGLRLFVDKLPSMPILKGFTLSPHGAYLPANLTIGMYKKLWKFHRDLPPSTVFAYGESAENATVPGPSIVAMSGVPTYVKWENHLPDKHIFAIDKSLEEASPKKGVPAVVHLHGSVSEPPSDGNARSWYTRNFHEKGDKWKKAVYVYHNARTTGNMWYHDHALGYTRLNLLAGLVGAYKVVNPSVEDKFRLPRKKFDRQLVVMDRSFTKSGYIYINSTGNNPDLHPEWQPEYFGNVIVVNGKAWPYLKVQRRKYRFRIINASNARFYRFALDDGTGFTQIGSDSFYLEAPVHLKSVLVAPSEIVDIVVDFSKVKNNSVVLTNDAAYPFPDGDEPDEMSGKVVKFLVKEKHVEDKARIPDVLEPVLKLSEKHAVARRNIVLYEFDSASGEPTHLLINFANFSAPVTEFPKHGTTELWHIVNLTPDNHPLHIHVAAFQVLHEQRLNNTDQLAACAVQHRGIEACHIESYADGTPAPPPSNEAGWKNVYKMKPFYVTTILVRFSLIDSQPFPFDPSADPGYAYHCHILDHEDNSMMRPYKIVA</sequence>
<dbReference type="InterPro" id="IPR001117">
    <property type="entry name" value="Cu-oxidase_2nd"/>
</dbReference>
<dbReference type="GO" id="GO:0005507">
    <property type="term" value="F:copper ion binding"/>
    <property type="evidence" value="ECO:0007669"/>
    <property type="project" value="InterPro"/>
</dbReference>
<dbReference type="PANTHER" id="PTHR48461">
    <property type="entry name" value="MULTICOPPER OXIDASE LPR1-LIKE"/>
    <property type="match status" value="1"/>
</dbReference>
<dbReference type="FunFam" id="2.60.40.420:FF:000081">
    <property type="entry name" value="Spore coat protein A"/>
    <property type="match status" value="1"/>
</dbReference>
<evidence type="ECO:0000256" key="9">
    <source>
        <dbReference type="ARBA" id="ARBA00023136"/>
    </source>
</evidence>
<dbReference type="AlphaFoldDB" id="A0A9D4UAG6"/>
<dbReference type="CDD" id="cd13868">
    <property type="entry name" value="CuRO_2_CotA_like"/>
    <property type="match status" value="1"/>
</dbReference>
<comment type="similarity">
    <text evidence="3">Belongs to the multicopper oxidase family.</text>
</comment>
<evidence type="ECO:0000256" key="10">
    <source>
        <dbReference type="ARBA" id="ARBA00023180"/>
    </source>
</evidence>
<dbReference type="Pfam" id="PF00394">
    <property type="entry name" value="Cu-oxidase"/>
    <property type="match status" value="1"/>
</dbReference>
<dbReference type="Gene3D" id="2.60.40.420">
    <property type="entry name" value="Cupredoxins - blue copper proteins"/>
    <property type="match status" value="3"/>
</dbReference>
<keyword evidence="5" id="KW-0732">Signal</keyword>
<dbReference type="PANTHER" id="PTHR48461:SF1">
    <property type="entry name" value="MULTICOPPER OXIDASE LPR1-LIKE"/>
    <property type="match status" value="1"/>
</dbReference>
<evidence type="ECO:0000256" key="1">
    <source>
        <dbReference type="ARBA" id="ARBA00001935"/>
    </source>
</evidence>
<evidence type="ECO:0000259" key="11">
    <source>
        <dbReference type="Pfam" id="PF00394"/>
    </source>
</evidence>
<dbReference type="GO" id="GO:0005789">
    <property type="term" value="C:endoplasmic reticulum membrane"/>
    <property type="evidence" value="ECO:0007669"/>
    <property type="project" value="UniProtKB-SubCell"/>
</dbReference>
<evidence type="ECO:0000256" key="3">
    <source>
        <dbReference type="ARBA" id="ARBA00010609"/>
    </source>
</evidence>
<dbReference type="Proteomes" id="UP000886520">
    <property type="component" value="Chromosome 21"/>
</dbReference>
<evidence type="ECO:0000256" key="5">
    <source>
        <dbReference type="ARBA" id="ARBA00022729"/>
    </source>
</evidence>
<dbReference type="InterPro" id="IPR011706">
    <property type="entry name" value="Cu-oxidase_C"/>
</dbReference>
<gene>
    <name evidence="13" type="ORF">GOP47_0022131</name>
</gene>
<name>A0A9D4UAG6_ADICA</name>
<dbReference type="OrthoDB" id="262547at2759"/>
<keyword evidence="9" id="KW-0472">Membrane</keyword>
<evidence type="ECO:0000313" key="13">
    <source>
        <dbReference type="EMBL" id="KAI5063584.1"/>
    </source>
</evidence>
<proteinExistence type="inferred from homology"/>
<dbReference type="InterPro" id="IPR052152">
    <property type="entry name" value="LPR1/LPR2"/>
</dbReference>
<dbReference type="GO" id="GO:0016491">
    <property type="term" value="F:oxidoreductase activity"/>
    <property type="evidence" value="ECO:0007669"/>
    <property type="project" value="UniProtKB-KW"/>
</dbReference>
<comment type="subcellular location">
    <subcellularLocation>
        <location evidence="2">Endoplasmic reticulum membrane</location>
        <topology evidence="2">Peripheral membrane protein</topology>
    </subcellularLocation>
</comment>
<dbReference type="Pfam" id="PF07731">
    <property type="entry name" value="Cu-oxidase_2"/>
    <property type="match status" value="1"/>
</dbReference>
<organism evidence="13 14">
    <name type="scientific">Adiantum capillus-veneris</name>
    <name type="common">Maidenhair fern</name>
    <dbReference type="NCBI Taxonomy" id="13818"/>
    <lineage>
        <taxon>Eukaryota</taxon>
        <taxon>Viridiplantae</taxon>
        <taxon>Streptophyta</taxon>
        <taxon>Embryophyta</taxon>
        <taxon>Tracheophyta</taxon>
        <taxon>Polypodiopsida</taxon>
        <taxon>Polypodiidae</taxon>
        <taxon>Polypodiales</taxon>
        <taxon>Pteridineae</taxon>
        <taxon>Pteridaceae</taxon>
        <taxon>Vittarioideae</taxon>
        <taxon>Adiantum</taxon>
    </lineage>
</organism>
<keyword evidence="4" id="KW-0479">Metal-binding</keyword>
<dbReference type="CDD" id="cd13891">
    <property type="entry name" value="CuRO_3_CotA_like"/>
    <property type="match status" value="1"/>
</dbReference>
<dbReference type="CDD" id="cd13844">
    <property type="entry name" value="CuRO_1_BOD_CotA_like"/>
    <property type="match status" value="1"/>
</dbReference>
<comment type="caution">
    <text evidence="13">The sequence shown here is derived from an EMBL/GenBank/DDBJ whole genome shotgun (WGS) entry which is preliminary data.</text>
</comment>
<keyword evidence="10" id="KW-0325">Glycoprotein</keyword>
<protein>
    <submittedName>
        <fullName evidence="13">Uncharacterized protein</fullName>
    </submittedName>
</protein>
<feature type="domain" description="Plastocyanin-like" evidence="12">
    <location>
        <begin position="472"/>
        <end position="599"/>
    </location>
</feature>
<evidence type="ECO:0000256" key="7">
    <source>
        <dbReference type="ARBA" id="ARBA00023002"/>
    </source>
</evidence>
<evidence type="ECO:0000256" key="6">
    <source>
        <dbReference type="ARBA" id="ARBA00022824"/>
    </source>
</evidence>
<evidence type="ECO:0000256" key="4">
    <source>
        <dbReference type="ARBA" id="ARBA00022723"/>
    </source>
</evidence>
<accession>A0A9D4UAG6</accession>
<keyword evidence="8" id="KW-0186">Copper</keyword>
<evidence type="ECO:0000256" key="8">
    <source>
        <dbReference type="ARBA" id="ARBA00023008"/>
    </source>
</evidence>
<evidence type="ECO:0000256" key="2">
    <source>
        <dbReference type="ARBA" id="ARBA00004406"/>
    </source>
</evidence>
<dbReference type="GO" id="GO:0016036">
    <property type="term" value="P:cellular response to phosphate starvation"/>
    <property type="evidence" value="ECO:0007669"/>
    <property type="project" value="InterPro"/>
</dbReference>
<feature type="domain" description="Plastocyanin-like" evidence="11">
    <location>
        <begin position="311"/>
        <end position="378"/>
    </location>
</feature>
<comment type="cofactor">
    <cofactor evidence="1">
        <name>Cu cation</name>
        <dbReference type="ChEBI" id="CHEBI:23378"/>
    </cofactor>
</comment>
<keyword evidence="14" id="KW-1185">Reference proteome</keyword>
<keyword evidence="7" id="KW-0560">Oxidoreductase</keyword>
<evidence type="ECO:0000313" key="14">
    <source>
        <dbReference type="Proteomes" id="UP000886520"/>
    </source>
</evidence>